<dbReference type="AlphaFoldDB" id="A0A8H3J608"/>
<dbReference type="PANTHER" id="PTHR42085:SF1">
    <property type="entry name" value="F-BOX DOMAIN-CONTAINING PROTEIN"/>
    <property type="match status" value="1"/>
</dbReference>
<dbReference type="PANTHER" id="PTHR42085">
    <property type="entry name" value="F-BOX DOMAIN-CONTAINING PROTEIN"/>
    <property type="match status" value="1"/>
</dbReference>
<gene>
    <name evidence="2" type="ORF">ALECFALPRED_009096</name>
</gene>
<dbReference type="EMBL" id="CAJPDR010000655">
    <property type="protein sequence ID" value="CAF9941392.1"/>
    <property type="molecule type" value="Genomic_DNA"/>
</dbReference>
<protein>
    <submittedName>
        <fullName evidence="2">Uncharacterized protein</fullName>
    </submittedName>
</protein>
<organism evidence="2 3">
    <name type="scientific">Alectoria fallacina</name>
    <dbReference type="NCBI Taxonomy" id="1903189"/>
    <lineage>
        <taxon>Eukaryota</taxon>
        <taxon>Fungi</taxon>
        <taxon>Dikarya</taxon>
        <taxon>Ascomycota</taxon>
        <taxon>Pezizomycotina</taxon>
        <taxon>Lecanoromycetes</taxon>
        <taxon>OSLEUM clade</taxon>
        <taxon>Lecanoromycetidae</taxon>
        <taxon>Lecanorales</taxon>
        <taxon>Lecanorineae</taxon>
        <taxon>Parmeliaceae</taxon>
        <taxon>Alectoria</taxon>
    </lineage>
</organism>
<proteinExistence type="predicted"/>
<dbReference type="OrthoDB" id="5413827at2759"/>
<evidence type="ECO:0000256" key="1">
    <source>
        <dbReference type="SAM" id="MobiDB-lite"/>
    </source>
</evidence>
<accession>A0A8H3J608</accession>
<sequence>MPASLLYQQYRKTKCLLHTEPPRLSAQDHSQKSETTVHSMDSEMNASPFPFFKLPAELRNKIYRLVVVTGQSLEIQDVHLQEFKKSQDSGIYRSRSTYLATDHVCGDCWPEVWQSEPCLFKDIRFGRMKTTYKLRPPHSIDTTTTTMLSLDKRFREEVAFIFYGENTFHFTAMSPLVPFMRDRTEETRKYIKRVRLTLTVDDRDWCAIFTEYGRPATWNTAFSSLVELPNVNITKLCVQIDDRKAKILMGGLNLRSRPMLWLHKLGKLQNLEMLGLIYDVGGPRTRQQPQNLWGLSDPTEEQVNNETEQELWKFLAPKMLKKEADDHNADALQQRRIWDFSHARKQTFLDLIGHCSKSESDDEW</sequence>
<feature type="region of interest" description="Disordered" evidence="1">
    <location>
        <begin position="21"/>
        <end position="40"/>
    </location>
</feature>
<evidence type="ECO:0000313" key="2">
    <source>
        <dbReference type="EMBL" id="CAF9941392.1"/>
    </source>
</evidence>
<dbReference type="Proteomes" id="UP000664203">
    <property type="component" value="Unassembled WGS sequence"/>
</dbReference>
<keyword evidence="3" id="KW-1185">Reference proteome</keyword>
<reference evidence="2" key="1">
    <citation type="submission" date="2021-03" db="EMBL/GenBank/DDBJ databases">
        <authorList>
            <person name="Tagirdzhanova G."/>
        </authorList>
    </citation>
    <scope>NUCLEOTIDE SEQUENCE</scope>
</reference>
<name>A0A8H3J608_9LECA</name>
<dbReference type="InterPro" id="IPR038883">
    <property type="entry name" value="AN11006-like"/>
</dbReference>
<evidence type="ECO:0000313" key="3">
    <source>
        <dbReference type="Proteomes" id="UP000664203"/>
    </source>
</evidence>
<comment type="caution">
    <text evidence="2">The sequence shown here is derived from an EMBL/GenBank/DDBJ whole genome shotgun (WGS) entry which is preliminary data.</text>
</comment>